<feature type="binding site" evidence="9">
    <location>
        <begin position="105"/>
        <end position="108"/>
    </location>
    <ligand>
        <name>a ribonucleoside 5'-phosphate</name>
        <dbReference type="ChEBI" id="CHEBI:58043"/>
    </ligand>
</feature>
<dbReference type="Gene3D" id="3.40.50.300">
    <property type="entry name" value="P-loop containing nucleotide triphosphate hydrolases"/>
    <property type="match status" value="1"/>
</dbReference>
<dbReference type="InterPro" id="IPR000850">
    <property type="entry name" value="Adenylat/UMP-CMP_kin"/>
</dbReference>
<dbReference type="SUPFAM" id="SSF52540">
    <property type="entry name" value="P-loop containing nucleoside triphosphate hydrolases"/>
    <property type="match status" value="1"/>
</dbReference>
<dbReference type="GO" id="GO:0005737">
    <property type="term" value="C:cytoplasm"/>
    <property type="evidence" value="ECO:0007669"/>
    <property type="project" value="UniProtKB-SubCell"/>
</dbReference>
<dbReference type="InterPro" id="IPR027417">
    <property type="entry name" value="P-loop_NTPase"/>
</dbReference>
<comment type="function">
    <text evidence="9">Catalyzes the phosphorylation of pyrimidine nucleoside monophosphates at the expense of ATP. Plays an important role in de novo pyrimidine nucleotide biosynthesis. Has preference for UMP and CMP as phosphate acceptors.</text>
</comment>
<feature type="binding site" evidence="9">
    <location>
        <position position="146"/>
    </location>
    <ligand>
        <name>ATP</name>
        <dbReference type="ChEBI" id="CHEBI:30616"/>
    </ligand>
</feature>
<comment type="subcellular location">
    <subcellularLocation>
        <location evidence="9">Cytoplasm</location>
    </subcellularLocation>
    <subcellularLocation>
        <location evidence="9">Nucleus</location>
    </subcellularLocation>
</comment>
<dbReference type="EC" id="2.7.4.14" evidence="9"/>
<evidence type="ECO:0000256" key="6">
    <source>
        <dbReference type="ARBA" id="ARBA00022975"/>
    </source>
</evidence>
<dbReference type="CDD" id="cd01428">
    <property type="entry name" value="ADK"/>
    <property type="match status" value="1"/>
</dbReference>
<dbReference type="FunFam" id="3.40.50.300:FF:000315">
    <property type="entry name" value="Adenylate kinase 1"/>
    <property type="match status" value="1"/>
</dbReference>
<keyword evidence="3 9" id="KW-0547">Nucleotide-binding</keyword>
<dbReference type="GO" id="GO:0005524">
    <property type="term" value="F:ATP binding"/>
    <property type="evidence" value="ECO:0007669"/>
    <property type="project" value="UniProtKB-KW"/>
</dbReference>
<dbReference type="PRINTS" id="PR00094">
    <property type="entry name" value="ADENYLTKNASE"/>
</dbReference>
<dbReference type="NCBIfam" id="TIGR01359">
    <property type="entry name" value="UMP_CMP_kin_fam"/>
    <property type="match status" value="1"/>
</dbReference>
<dbReference type="GO" id="GO:0005634">
    <property type="term" value="C:nucleus"/>
    <property type="evidence" value="ECO:0007669"/>
    <property type="project" value="UniProtKB-SubCell"/>
</dbReference>
<protein>
    <recommendedName>
        <fullName evidence="9">UMP-CMP kinase</fullName>
        <ecNumber evidence="9">2.7.4.14</ecNumber>
    </recommendedName>
    <alternativeName>
        <fullName evidence="9">Deoxycytidylate kinase</fullName>
        <shortName evidence="9">CK</shortName>
        <shortName evidence="9">dCMP kinase</shortName>
    </alternativeName>
    <alternativeName>
        <fullName evidence="9">Uridine monophosphate/cytidine monophosphate kinase</fullName>
        <shortName evidence="9">UMP/CMP kinase</shortName>
        <shortName evidence="9">UMP/CMPK</shortName>
    </alternativeName>
</protein>
<evidence type="ECO:0000313" key="10">
    <source>
        <dbReference type="Proteomes" id="UP000504635"/>
    </source>
</evidence>
<feature type="binding site" evidence="9">
    <location>
        <position position="112"/>
    </location>
    <ligand>
        <name>CMP</name>
        <dbReference type="ChEBI" id="CHEBI:60377"/>
    </ligand>
</feature>
<comment type="cofactor">
    <cofactor evidence="9">
        <name>Mg(2+)</name>
        <dbReference type="ChEBI" id="CHEBI:18420"/>
    </cofactor>
    <text evidence="9">Binds 1 Mg(2+) ion per monomer.</text>
</comment>
<comment type="catalytic activity">
    <reaction evidence="9">
        <text>CMP + ATP = CDP + ADP</text>
        <dbReference type="Rhea" id="RHEA:11600"/>
        <dbReference type="ChEBI" id="CHEBI:30616"/>
        <dbReference type="ChEBI" id="CHEBI:58069"/>
        <dbReference type="ChEBI" id="CHEBI:60377"/>
        <dbReference type="ChEBI" id="CHEBI:456216"/>
        <dbReference type="EC" id="2.7.4.14"/>
    </reaction>
</comment>
<feature type="binding site" evidence="9">
    <location>
        <position position="163"/>
    </location>
    <ligand>
        <name>a ribonucleoside 5'-phosphate</name>
        <dbReference type="ChEBI" id="CHEBI:58043"/>
    </ligand>
</feature>
<dbReference type="HAMAP" id="MF_00235">
    <property type="entry name" value="Adenylate_kinase_Adk"/>
    <property type="match status" value="1"/>
</dbReference>
<feature type="binding site" evidence="9">
    <location>
        <begin position="30"/>
        <end position="35"/>
    </location>
    <ligand>
        <name>ATP</name>
        <dbReference type="ChEBI" id="CHEBI:30616"/>
    </ligand>
</feature>
<evidence type="ECO:0000256" key="2">
    <source>
        <dbReference type="ARBA" id="ARBA00022679"/>
    </source>
</evidence>
<feature type="binding site" evidence="9">
    <location>
        <begin position="78"/>
        <end position="80"/>
    </location>
    <ligand>
        <name>a ribonucleoside 5'-phosphate</name>
        <dbReference type="ChEBI" id="CHEBI:58043"/>
    </ligand>
</feature>
<feature type="binding site" evidence="9">
    <location>
        <position position="56"/>
    </location>
    <ligand>
        <name>a ribonucleoside 5'-phosphate</name>
        <dbReference type="ChEBI" id="CHEBI:58043"/>
    </ligand>
</feature>
<dbReference type="FunCoup" id="A0A6J2XJ43">
    <property type="interactions" value="1478"/>
</dbReference>
<dbReference type="CTD" id="136031321"/>
<evidence type="ECO:0000256" key="3">
    <source>
        <dbReference type="ARBA" id="ARBA00022741"/>
    </source>
</evidence>
<dbReference type="RefSeq" id="XP_030750935.1">
    <property type="nucleotide sequence ID" value="XM_030895075.1"/>
</dbReference>
<keyword evidence="10" id="KW-1185">Reference proteome</keyword>
<name>A0A6J2XJ43_SITOR</name>
<accession>A0A6J2XJ43</accession>
<comment type="domain">
    <text evidence="9">Consists of three domains, a large central CORE domain and two small peripheral domains, NMPbind and LID, which undergo movements during catalysis. The LID domain closes over the site of phosphoryl transfer upon ATP binding. Assembling and dissambling the active center during each catalytic cycle provides an effective means to prevent ATP hydrolysis.</text>
</comment>
<dbReference type="KEGG" id="soy:115878551"/>
<dbReference type="PROSITE" id="PS00113">
    <property type="entry name" value="ADENYLATE_KINASE"/>
    <property type="match status" value="1"/>
</dbReference>
<dbReference type="InterPro" id="IPR006266">
    <property type="entry name" value="UMP_CMP_kinase"/>
</dbReference>
<keyword evidence="6 9" id="KW-0665">Pyrimidine biosynthesis</keyword>
<evidence type="ECO:0000256" key="1">
    <source>
        <dbReference type="ARBA" id="ARBA00022490"/>
    </source>
</evidence>
<evidence type="ECO:0000256" key="7">
    <source>
        <dbReference type="ARBA" id="ARBA00023242"/>
    </source>
</evidence>
<dbReference type="PANTHER" id="PTHR23359">
    <property type="entry name" value="NUCLEOTIDE KINASE"/>
    <property type="match status" value="1"/>
</dbReference>
<evidence type="ECO:0000313" key="11">
    <source>
        <dbReference type="RefSeq" id="XP_030750935.1"/>
    </source>
</evidence>
<dbReference type="HAMAP" id="MF_03172">
    <property type="entry name" value="Adenylate_kinase_UMP_CMP_kin"/>
    <property type="match status" value="1"/>
</dbReference>
<dbReference type="GeneID" id="115878551"/>
<dbReference type="InParanoid" id="A0A6J2XJ43"/>
<evidence type="ECO:0000256" key="4">
    <source>
        <dbReference type="ARBA" id="ARBA00022777"/>
    </source>
</evidence>
<sequence>MFAGISLFSTALKHVLKMTPNVVFVLGGPGAGKGTQCQKIVEHFGYVHLSAGDLLREERSKPGSKYGELIETYIKEGKIVPVEITCSLLERAMVQSGKQNFLIDGFPRNQDNLDGWNKVMANKVNLQFVIVFDCPLEVCTERCLKRGTSSGRVDDNVDSLRKRINTFLSETRPIIDYYAKLNLVRQIDATRPEEEVYKDVEHLFQAGAGDN</sequence>
<comment type="catalytic activity">
    <reaction evidence="8 9">
        <text>UMP + ATP = UDP + ADP</text>
        <dbReference type="Rhea" id="RHEA:24400"/>
        <dbReference type="ChEBI" id="CHEBI:30616"/>
        <dbReference type="ChEBI" id="CHEBI:57865"/>
        <dbReference type="ChEBI" id="CHEBI:58223"/>
        <dbReference type="ChEBI" id="CHEBI:456216"/>
        <dbReference type="EC" id="2.7.4.14"/>
    </reaction>
</comment>
<feature type="region of interest" description="NMPbind" evidence="9">
    <location>
        <begin position="50"/>
        <end position="80"/>
    </location>
</feature>
<organism evidence="10 11">
    <name type="scientific">Sitophilus oryzae</name>
    <name type="common">Rice weevil</name>
    <name type="synonym">Curculio oryzae</name>
    <dbReference type="NCBI Taxonomy" id="7048"/>
    <lineage>
        <taxon>Eukaryota</taxon>
        <taxon>Metazoa</taxon>
        <taxon>Ecdysozoa</taxon>
        <taxon>Arthropoda</taxon>
        <taxon>Hexapoda</taxon>
        <taxon>Insecta</taxon>
        <taxon>Pterygota</taxon>
        <taxon>Neoptera</taxon>
        <taxon>Endopterygota</taxon>
        <taxon>Coleoptera</taxon>
        <taxon>Polyphaga</taxon>
        <taxon>Cucujiformia</taxon>
        <taxon>Curculionidae</taxon>
        <taxon>Dryophthorinae</taxon>
        <taxon>Sitophilus</taxon>
    </lineage>
</organism>
<dbReference type="Pfam" id="PF00406">
    <property type="entry name" value="ADK"/>
    <property type="match status" value="1"/>
</dbReference>
<comment type="similarity">
    <text evidence="9">Belongs to the adenylate kinase family. UMP-CMP kinase subfamily.</text>
</comment>
<proteinExistence type="inferred from homology"/>
<comment type="subunit">
    <text evidence="9">Monomer.</text>
</comment>
<dbReference type="AlphaFoldDB" id="A0A6J2XJ43"/>
<dbReference type="GO" id="GO:0006221">
    <property type="term" value="P:pyrimidine nucleotide biosynthetic process"/>
    <property type="evidence" value="ECO:0007669"/>
    <property type="project" value="UniProtKB-UniRule"/>
</dbReference>
<dbReference type="Proteomes" id="UP000504635">
    <property type="component" value="Unplaced"/>
</dbReference>
<dbReference type="GO" id="GO:0006207">
    <property type="term" value="P:'de novo' pyrimidine nucleobase biosynthetic process"/>
    <property type="evidence" value="ECO:0007669"/>
    <property type="project" value="InterPro"/>
</dbReference>
<keyword evidence="7 9" id="KW-0539">Nucleus</keyword>
<dbReference type="InterPro" id="IPR033690">
    <property type="entry name" value="Adenylat_kinase_CS"/>
</dbReference>
<feature type="region of interest" description="LID" evidence="9">
    <location>
        <begin position="145"/>
        <end position="155"/>
    </location>
</feature>
<dbReference type="GO" id="GO:0050145">
    <property type="term" value="F:nucleoside monophosphate kinase activity"/>
    <property type="evidence" value="ECO:0007669"/>
    <property type="project" value="UniProtKB-ARBA"/>
</dbReference>
<keyword evidence="2 9" id="KW-0808">Transferase</keyword>
<dbReference type="OrthoDB" id="442176at2759"/>
<feature type="binding site" evidence="9">
    <location>
        <position position="191"/>
    </location>
    <ligand>
        <name>ATP</name>
        <dbReference type="ChEBI" id="CHEBI:30616"/>
    </ligand>
</feature>
<reference evidence="11" key="1">
    <citation type="submission" date="2025-08" db="UniProtKB">
        <authorList>
            <consortium name="RefSeq"/>
        </authorList>
    </citation>
    <scope>IDENTIFICATION</scope>
    <source>
        <tissue evidence="11">Gonads</tissue>
    </source>
</reference>
<keyword evidence="5 9" id="KW-0067">ATP-binding</keyword>
<evidence type="ECO:0000256" key="8">
    <source>
        <dbReference type="ARBA" id="ARBA00048116"/>
    </source>
</evidence>
<feature type="binding site" evidence="9">
    <location>
        <position position="152"/>
    </location>
    <ligand>
        <name>a ribonucleoside 5'-phosphate</name>
        <dbReference type="ChEBI" id="CHEBI:58043"/>
    </ligand>
</feature>
<comment type="catalytic activity">
    <reaction evidence="9">
        <text>dCMP + ATP = dCDP + ADP</text>
        <dbReference type="Rhea" id="RHEA:25094"/>
        <dbReference type="ChEBI" id="CHEBI:30616"/>
        <dbReference type="ChEBI" id="CHEBI:57566"/>
        <dbReference type="ChEBI" id="CHEBI:58593"/>
        <dbReference type="ChEBI" id="CHEBI:456216"/>
        <dbReference type="EC" id="2.7.4.14"/>
    </reaction>
</comment>
<keyword evidence="1 9" id="KW-0963">Cytoplasm</keyword>
<evidence type="ECO:0000256" key="9">
    <source>
        <dbReference type="HAMAP-Rule" id="MF_03172"/>
    </source>
</evidence>
<evidence type="ECO:0000256" key="5">
    <source>
        <dbReference type="ARBA" id="ARBA00022840"/>
    </source>
</evidence>
<keyword evidence="4 9" id="KW-0418">Kinase</keyword>
<gene>
    <name evidence="11" type="primary">LOC115878551</name>
</gene>